<dbReference type="RefSeq" id="XP_060281057.1">
    <property type="nucleotide sequence ID" value="XM_060424820.1"/>
</dbReference>
<feature type="compositionally biased region" description="Basic residues" evidence="1">
    <location>
        <begin position="355"/>
        <end position="367"/>
    </location>
</feature>
<dbReference type="EMBL" id="MU839018">
    <property type="protein sequence ID" value="KAK1764844.1"/>
    <property type="molecule type" value="Genomic_DNA"/>
</dbReference>
<dbReference type="GeneID" id="85308007"/>
<evidence type="ECO:0000259" key="2">
    <source>
        <dbReference type="Pfam" id="PF24355"/>
    </source>
</evidence>
<evidence type="ECO:0000313" key="4">
    <source>
        <dbReference type="Proteomes" id="UP001244011"/>
    </source>
</evidence>
<feature type="compositionally biased region" description="Basic and acidic residues" evidence="1">
    <location>
        <begin position="588"/>
        <end position="629"/>
    </location>
</feature>
<dbReference type="PANTHER" id="PTHR39611:SF2">
    <property type="entry name" value="HYDROXYPROLINE-RICH GLYCOPROTEIN DZ-HRGP"/>
    <property type="match status" value="1"/>
</dbReference>
<keyword evidence="4" id="KW-1185">Reference proteome</keyword>
<organism evidence="3 4">
    <name type="scientific">Phialemonium atrogriseum</name>
    <dbReference type="NCBI Taxonomy" id="1093897"/>
    <lineage>
        <taxon>Eukaryota</taxon>
        <taxon>Fungi</taxon>
        <taxon>Dikarya</taxon>
        <taxon>Ascomycota</taxon>
        <taxon>Pezizomycotina</taxon>
        <taxon>Sordariomycetes</taxon>
        <taxon>Sordariomycetidae</taxon>
        <taxon>Cephalothecales</taxon>
        <taxon>Cephalothecaceae</taxon>
        <taxon>Phialemonium</taxon>
    </lineage>
</organism>
<protein>
    <recommendedName>
        <fullName evidence="2">DUF7514 domain-containing protein</fullName>
    </recommendedName>
</protein>
<dbReference type="AlphaFoldDB" id="A0AAJ0BUQ5"/>
<sequence length="647" mass="72500">MATEPDDPKSFYGYLFKDDKSPNKVLDALLRAIGQHIINEIGDKTCKYLTPKKLAAFYKNVGGNYDALFVEVPHQSISYIWQVTGCQHSLEPSEDNFAAPSVPALTLSGFVRWECIELLLDPAEHVPFLQFAVRKWALKNPDDGTPFPTDLPREAFPAETDPEIDRWHRECATKLRADSTPKEESPKPAFPEPRVKNAYVHVHAPTAAAFAATAGVSAAAAAASARLRPEADYFSRKPVGVSYTHVPSRYPPSRSATAGLSTRSPDRERDRDRHPRRHGSSSDERGPRRRSLGEYPSLAHKPPISVHVSGSAPHLDPQHVAAQQPRRHSQPRHYSSSSESGGGDHDDDDDDHPSPRSKRRGSHHPHSPRPGSVRRVFVPVAGGNGSRPVGINVVPPPPPPAAPVPPPAVAEAGRATGSRADDLRRKSFPSPFDLKERLAGILPGFGGSTERQRSGSGGRRGGDRGRDKDGGARYPRENVPGSRLSRSWSNGDGESDYNDSEDDVERSRRRRRDHRDRDRTRDKDKDRERERERERERRDRDRDRERDRGRDKDRDRRRDREYTDDDLSPRSRRGGGGGGGGGYLQRPEMPRRPSSHADIDRRRDPPAWDRDRAREERLRRDDRDRDRADSPAVTGVGGRRYPTEAWG</sequence>
<feature type="compositionally biased region" description="Acidic residues" evidence="1">
    <location>
        <begin position="493"/>
        <end position="504"/>
    </location>
</feature>
<dbReference type="InterPro" id="IPR055936">
    <property type="entry name" value="DUF7514"/>
</dbReference>
<feature type="compositionally biased region" description="Basic and acidic residues" evidence="1">
    <location>
        <begin position="515"/>
        <end position="561"/>
    </location>
</feature>
<feature type="compositionally biased region" description="Gly residues" evidence="1">
    <location>
        <begin position="574"/>
        <end position="583"/>
    </location>
</feature>
<dbReference type="Pfam" id="PF24355">
    <property type="entry name" value="DUF7514"/>
    <property type="match status" value="1"/>
</dbReference>
<feature type="compositionally biased region" description="Basic and acidic residues" evidence="1">
    <location>
        <begin position="460"/>
        <end position="476"/>
    </location>
</feature>
<accession>A0AAJ0BUQ5</accession>
<evidence type="ECO:0000313" key="3">
    <source>
        <dbReference type="EMBL" id="KAK1764844.1"/>
    </source>
</evidence>
<evidence type="ECO:0000256" key="1">
    <source>
        <dbReference type="SAM" id="MobiDB-lite"/>
    </source>
</evidence>
<dbReference type="PANTHER" id="PTHR39611">
    <property type="entry name" value="HYDROXYPROLINE-RICH GLYCOPROTEIN DZ-HRGP-RELATED"/>
    <property type="match status" value="1"/>
</dbReference>
<feature type="compositionally biased region" description="Pro residues" evidence="1">
    <location>
        <begin position="394"/>
        <end position="408"/>
    </location>
</feature>
<gene>
    <name evidence="3" type="ORF">QBC33DRAFT_456714</name>
</gene>
<dbReference type="Proteomes" id="UP001244011">
    <property type="component" value="Unassembled WGS sequence"/>
</dbReference>
<proteinExistence type="predicted"/>
<comment type="caution">
    <text evidence="3">The sequence shown here is derived from an EMBL/GenBank/DDBJ whole genome shotgun (WGS) entry which is preliminary data.</text>
</comment>
<feature type="domain" description="DUF7514" evidence="2">
    <location>
        <begin position="13"/>
        <end position="172"/>
    </location>
</feature>
<feature type="region of interest" description="Disordered" evidence="1">
    <location>
        <begin position="242"/>
        <end position="647"/>
    </location>
</feature>
<feature type="compositionally biased region" description="Basic and acidic residues" evidence="1">
    <location>
        <begin position="264"/>
        <end position="273"/>
    </location>
</feature>
<reference evidence="3" key="1">
    <citation type="submission" date="2023-06" db="EMBL/GenBank/DDBJ databases">
        <title>Genome-scale phylogeny and comparative genomics of the fungal order Sordariales.</title>
        <authorList>
            <consortium name="Lawrence Berkeley National Laboratory"/>
            <person name="Hensen N."/>
            <person name="Bonometti L."/>
            <person name="Westerberg I."/>
            <person name="Brannstrom I.O."/>
            <person name="Guillou S."/>
            <person name="Cros-Aarteil S."/>
            <person name="Calhoun S."/>
            <person name="Haridas S."/>
            <person name="Kuo A."/>
            <person name="Mondo S."/>
            <person name="Pangilinan J."/>
            <person name="Riley R."/>
            <person name="Labutti K."/>
            <person name="Andreopoulos B."/>
            <person name="Lipzen A."/>
            <person name="Chen C."/>
            <person name="Yanf M."/>
            <person name="Daum C."/>
            <person name="Ng V."/>
            <person name="Clum A."/>
            <person name="Steindorff A."/>
            <person name="Ohm R."/>
            <person name="Martin F."/>
            <person name="Silar P."/>
            <person name="Natvig D."/>
            <person name="Lalanne C."/>
            <person name="Gautier V."/>
            <person name="Ament-Velasquez S.L."/>
            <person name="Kruys A."/>
            <person name="Hutchinson M.I."/>
            <person name="Powell A.J."/>
            <person name="Barry K."/>
            <person name="Miller A.N."/>
            <person name="Grigoriev I.V."/>
            <person name="Debuchy R."/>
            <person name="Gladieux P."/>
            <person name="Thoren M.H."/>
            <person name="Johannesson H."/>
        </authorList>
    </citation>
    <scope>NUCLEOTIDE SEQUENCE</scope>
    <source>
        <strain evidence="3">8032-3</strain>
    </source>
</reference>
<name>A0AAJ0BUQ5_9PEZI</name>